<sequence length="320" mass="35067">MSIFGIHLDLNPSYGVYLIGTFISNILLGATCVQTYLYFRAFKDTLLIKSTVFVLLILELMHGASSMGSLYHYLIGKFLDPLALTTTIWPINITFTITGSIVLVVHVFYAVRIYYVSGKQLPIPVFIAALSLGNFALGLVLTVKLFQNPFVVNLRGIRDNLAKAIFISAAIDDFLIAATLTYYLNRARTGIKQTDKIIDKLMIYAINNGILTSITGIVALAFVFAFPNDLYSVAIAQIIGNLYSNSLMATLNSRNKTKESAPSSLEIASHGLSTFGTSTNPQMPSVRAGQSFVAFDKPPQPKIGGRTRIQMLRASDEESL</sequence>
<keyword evidence="1" id="KW-0812">Transmembrane</keyword>
<dbReference type="Proteomes" id="UP000807469">
    <property type="component" value="Unassembled WGS sequence"/>
</dbReference>
<feature type="transmembrane region" description="Helical" evidence="1">
    <location>
        <begin position="230"/>
        <end position="251"/>
    </location>
</feature>
<dbReference type="EMBL" id="MU155336">
    <property type="protein sequence ID" value="KAF9475340.1"/>
    <property type="molecule type" value="Genomic_DNA"/>
</dbReference>
<keyword evidence="4" id="KW-1185">Reference proteome</keyword>
<comment type="caution">
    <text evidence="3">The sequence shown here is derived from an EMBL/GenBank/DDBJ whole genome shotgun (WGS) entry which is preliminary data.</text>
</comment>
<dbReference type="OrthoDB" id="2535105at2759"/>
<proteinExistence type="predicted"/>
<reference evidence="3" key="1">
    <citation type="submission" date="2020-11" db="EMBL/GenBank/DDBJ databases">
        <authorList>
            <consortium name="DOE Joint Genome Institute"/>
            <person name="Ahrendt S."/>
            <person name="Riley R."/>
            <person name="Andreopoulos W."/>
            <person name="Labutti K."/>
            <person name="Pangilinan J."/>
            <person name="Ruiz-Duenas F.J."/>
            <person name="Barrasa J.M."/>
            <person name="Sanchez-Garcia M."/>
            <person name="Camarero S."/>
            <person name="Miyauchi S."/>
            <person name="Serrano A."/>
            <person name="Linde D."/>
            <person name="Babiker R."/>
            <person name="Drula E."/>
            <person name="Ayuso-Fernandez I."/>
            <person name="Pacheco R."/>
            <person name="Padilla G."/>
            <person name="Ferreira P."/>
            <person name="Barriuso J."/>
            <person name="Kellner H."/>
            <person name="Castanera R."/>
            <person name="Alfaro M."/>
            <person name="Ramirez L."/>
            <person name="Pisabarro A.G."/>
            <person name="Kuo A."/>
            <person name="Tritt A."/>
            <person name="Lipzen A."/>
            <person name="He G."/>
            <person name="Yan M."/>
            <person name="Ng V."/>
            <person name="Cullen D."/>
            <person name="Martin F."/>
            <person name="Rosso M.-N."/>
            <person name="Henrissat B."/>
            <person name="Hibbett D."/>
            <person name="Martinez A.T."/>
            <person name="Grigoriev I.V."/>
        </authorList>
    </citation>
    <scope>NUCLEOTIDE SEQUENCE</scope>
    <source>
        <strain evidence="3">CIRM-BRFM 674</strain>
    </source>
</reference>
<organism evidence="3 4">
    <name type="scientific">Pholiota conissans</name>
    <dbReference type="NCBI Taxonomy" id="109636"/>
    <lineage>
        <taxon>Eukaryota</taxon>
        <taxon>Fungi</taxon>
        <taxon>Dikarya</taxon>
        <taxon>Basidiomycota</taxon>
        <taxon>Agaricomycotina</taxon>
        <taxon>Agaricomycetes</taxon>
        <taxon>Agaricomycetidae</taxon>
        <taxon>Agaricales</taxon>
        <taxon>Agaricineae</taxon>
        <taxon>Strophariaceae</taxon>
        <taxon>Pholiota</taxon>
    </lineage>
</organism>
<dbReference type="InterPro" id="IPR045339">
    <property type="entry name" value="DUF6534"/>
</dbReference>
<dbReference type="PANTHER" id="PTHR40465">
    <property type="entry name" value="CHROMOSOME 1, WHOLE GENOME SHOTGUN SEQUENCE"/>
    <property type="match status" value="1"/>
</dbReference>
<keyword evidence="1" id="KW-1133">Transmembrane helix</keyword>
<feature type="transmembrane region" description="Helical" evidence="1">
    <location>
        <begin position="51"/>
        <end position="75"/>
    </location>
</feature>
<feature type="domain" description="DUF6534" evidence="2">
    <location>
        <begin position="170"/>
        <end position="255"/>
    </location>
</feature>
<keyword evidence="1" id="KW-0472">Membrane</keyword>
<dbReference type="AlphaFoldDB" id="A0A9P5YWS3"/>
<dbReference type="Pfam" id="PF20152">
    <property type="entry name" value="DUF6534"/>
    <property type="match status" value="1"/>
</dbReference>
<feature type="transmembrane region" description="Helical" evidence="1">
    <location>
        <begin position="121"/>
        <end position="141"/>
    </location>
</feature>
<gene>
    <name evidence="3" type="ORF">BDN70DRAFT_254416</name>
</gene>
<feature type="transmembrane region" description="Helical" evidence="1">
    <location>
        <begin position="205"/>
        <end position="224"/>
    </location>
</feature>
<feature type="transmembrane region" description="Helical" evidence="1">
    <location>
        <begin position="161"/>
        <end position="184"/>
    </location>
</feature>
<protein>
    <recommendedName>
        <fullName evidence="2">DUF6534 domain-containing protein</fullName>
    </recommendedName>
</protein>
<evidence type="ECO:0000256" key="1">
    <source>
        <dbReference type="SAM" id="Phobius"/>
    </source>
</evidence>
<evidence type="ECO:0000313" key="3">
    <source>
        <dbReference type="EMBL" id="KAF9475340.1"/>
    </source>
</evidence>
<feature type="transmembrane region" description="Helical" evidence="1">
    <location>
        <begin position="14"/>
        <end position="39"/>
    </location>
</feature>
<evidence type="ECO:0000313" key="4">
    <source>
        <dbReference type="Proteomes" id="UP000807469"/>
    </source>
</evidence>
<name>A0A9P5YWS3_9AGAR</name>
<feature type="transmembrane region" description="Helical" evidence="1">
    <location>
        <begin position="87"/>
        <end position="109"/>
    </location>
</feature>
<dbReference type="PANTHER" id="PTHR40465:SF1">
    <property type="entry name" value="DUF6534 DOMAIN-CONTAINING PROTEIN"/>
    <property type="match status" value="1"/>
</dbReference>
<accession>A0A9P5YWS3</accession>
<evidence type="ECO:0000259" key="2">
    <source>
        <dbReference type="Pfam" id="PF20152"/>
    </source>
</evidence>